<evidence type="ECO:0000313" key="3">
    <source>
        <dbReference type="Proteomes" id="UP000078046"/>
    </source>
</evidence>
<dbReference type="EMBL" id="LWCA01000001">
    <property type="protein sequence ID" value="OAF72201.1"/>
    <property type="molecule type" value="Genomic_DNA"/>
</dbReference>
<dbReference type="GO" id="GO:0043291">
    <property type="term" value="C:RAVE complex"/>
    <property type="evidence" value="ECO:0007669"/>
    <property type="project" value="TreeGrafter"/>
</dbReference>
<organism evidence="2 3">
    <name type="scientific">Intoshia linei</name>
    <dbReference type="NCBI Taxonomy" id="1819745"/>
    <lineage>
        <taxon>Eukaryota</taxon>
        <taxon>Metazoa</taxon>
        <taxon>Spiralia</taxon>
        <taxon>Lophotrochozoa</taxon>
        <taxon>Mesozoa</taxon>
        <taxon>Orthonectida</taxon>
        <taxon>Rhopaluridae</taxon>
        <taxon>Intoshia</taxon>
    </lineage>
</organism>
<dbReference type="PANTHER" id="PTHR13950">
    <property type="entry name" value="RABCONNECTIN-RELATED"/>
    <property type="match status" value="1"/>
</dbReference>
<dbReference type="SUPFAM" id="SSF50978">
    <property type="entry name" value="WD40 repeat-like"/>
    <property type="match status" value="1"/>
</dbReference>
<comment type="caution">
    <text evidence="2">The sequence shown here is derived from an EMBL/GenBank/DDBJ whole genome shotgun (WGS) entry which is preliminary data.</text>
</comment>
<dbReference type="InterPro" id="IPR052208">
    <property type="entry name" value="DmX-like/RAVE_component"/>
</dbReference>
<dbReference type="Pfam" id="PF12234">
    <property type="entry name" value="Rav1p_C"/>
    <property type="match status" value="1"/>
</dbReference>
<dbReference type="SMART" id="SM00320">
    <property type="entry name" value="WD40"/>
    <property type="match status" value="6"/>
</dbReference>
<reference evidence="2 3" key="1">
    <citation type="submission" date="2016-04" db="EMBL/GenBank/DDBJ databases">
        <title>The genome of Intoshia linei affirms orthonectids as highly simplified spiralians.</title>
        <authorList>
            <person name="Mikhailov K.V."/>
            <person name="Slusarev G.S."/>
            <person name="Nikitin M.A."/>
            <person name="Logacheva M.D."/>
            <person name="Penin A."/>
            <person name="Aleoshin V."/>
            <person name="Panchin Y.V."/>
        </authorList>
    </citation>
    <scope>NUCLEOTIDE SEQUENCE [LARGE SCALE GENOMIC DNA]</scope>
    <source>
        <strain evidence="2">Intl2013</strain>
        <tissue evidence="2">Whole animal</tissue>
    </source>
</reference>
<feature type="domain" description="RAVE complex protein Rav1 C-terminal" evidence="1">
    <location>
        <begin position="1280"/>
        <end position="1437"/>
    </location>
</feature>
<accession>A0A177BF48</accession>
<dbReference type="PROSITE" id="PS51257">
    <property type="entry name" value="PROKAR_LIPOPROTEIN"/>
    <property type="match status" value="1"/>
</dbReference>
<dbReference type="Proteomes" id="UP000078046">
    <property type="component" value="Unassembled WGS sequence"/>
</dbReference>
<dbReference type="OrthoDB" id="342131at2759"/>
<dbReference type="Gene3D" id="2.130.10.10">
    <property type="entry name" value="YVTN repeat-like/Quinoprotein amine dehydrogenase"/>
    <property type="match status" value="2"/>
</dbReference>
<gene>
    <name evidence="2" type="ORF">A3Q56_00017</name>
</gene>
<sequence length="2596" mass="302486">MKLFQVIPGAVSDSIKCCSVGSFGTYNFLAYSCGSNTFILDSLFHCLQSIDENGCSVLSVSCSRFSGKIIIIDSQFVSIYAPYSENLEIPTWVTIMKFANIHKFASSFWNIDGITMLLYGTVIYLYRLAITFIDCENYITTNNFDEEFSTESPHDLVCAVKRTDNDLERIYLKSDQDLIFDELNSNIFKDAPFFIGESNNSESESDNLSNNNDYLIKWYKCDFHYLEMYCDTPKESIIKCCFDPSGSIIACLYKNSDDVYLFYEPETKYSESDPKTFVLSNIVLNHPHTILSMSWREQSVIFCLDILPTLLTSEETGIYRIWSSVVYTDFYENADYESEMYFRNSKYKSSSRLCGHEGHLNINYKNLNYCVVGVLNISTFMAQEISNTIDFDKNEKNDIVVHWMNNKALELSSSLMQFKSKMSSLKFSDIFLYSEAYIEDKLGRRNYLRLLDNWTCGIDCFISFRKSDGSIIVWFVYNLDRSHNMGLSSSSNIVCAIIIPHAIPYAICQTIQAASMTTMIETATFNQNNNHWKYNIVTKHNDASINCWRLRVEKHCVHKTYDFHSISHFKQICGHSFPPILANCHPNLPYIITLSRKNDSTSTRLESSLISPNSTLNCKIYSELIIWHIDTFQSFKKVKEMKHMLKLQQNQNDEILTVEWFPVILPCFILDKDDVQANNLLFATISNYGKLNVFLITLKPLEKFKHKNFNLNYNPNIFVNSCFKYSNVVKIFTFTFTNVQSIDCVNFIISKTKESTQNGIKTFEFILNVTININEIQTMFLQKCSLMYRTNRSQKIECFNQKIPGLFMEFSEFVTKCESCPKPCIFAYHSPSTFYIPYLPNFFDFCLYNPQSLIVQFFKYLTPELDLKLINTINVEENILHLKLANCKLLVTISKNLNCSFFHITIYKHIYDKNVNSQWIINDLIELKEEMKMHPSNNFNYVQSKIAIDWFNDVYGENILIVYINNKILLFSQYSDKDSVDDDHYLQKDVYTNIFNSTQKIDSNCIKIDENPMLIKYRRGIFSSKTYNSLMSCTLSNHLVETKEPVSALFVVTSKYNLWKLLQEEKLPDHNLFKFLNSQKSKCNFDGTKKFTCIVNGNVLIVNEKNEILLYYSFQSKLNLQKYKIYRSIDYPNNTLAKYKMVHLSQIHPTYLLLLLKLNLTNSFKTIMAQFQIFIQNGSELNPTSIFTIFSDLAGQLHFSGEIVNFEDKFEEFIKISHLFNQHESSLFKSIQSHCLGPGLKGLNGNGVFPILMSSFLLDIYDKRLDLVDFNCFSNSLLCWQYLYSSEDEILQQFPQINDKNITWEHLKHLGVGFWSTNLEYIKKIILVIARNEFKKNNNPMDSALFYILLKKKNTLAALYRSQKKDIMAKFFSSDFENHDCKRKALKNAYAMLGRQNFYYSVAFFLVSNRIKDAIKVCIDNLYDINLALIISRLYPCSDFDQNGLIVTCLDDWTKFNKMNLQNKQKFKNQNNSKLVDIFLPLMCFWVQNQYVLSLEYLFECILIKYDDKYWQSIFMYNTSNSNEIKNDNYIFGNLYNCCVYELVEIMTLYLHVKKLINKKPKCTTKFFVTGSQDSTTCCENFVYLERKFLILISQVFDRINQPHYSLLLLMNCEFDVKQNFVEDNYNSFIYYNIHNSLINTVTSELVNFDCLNYSNNDKSSLIECNIKFQDWLVSVFDVFTKFFSYINLFTDMEKEPNFHNQMCQVFCGYESKNCKSLNDYKFDADVNSHCFGILQYFLNFLVFNQLNLKFSNLINIRVAIMHQMYSILNSCVDSECSGSSPSVLNVNVTFFAISCYDSLSTEFSFLSFVDSLSDMSFRQIRIEILSFLTNYKLDCVNYRSDDEIFNFELTFCLNSAISQLLVNLPCDPNHRFNFLESIYASQTTQFNRDIIDEDLKRLQSKMHRKEISRLNSFQSGSQEYSSKFEKLFIENSFNVYFLLNINDIFQNKPECTNVEKLNIIKHIDKNYPIFLPNIFNMSVYFFNLFLSIHFPLIIQAIKIRNCWLLCQLIFKSISYQAFIQVFGNFKLVNDETFKSISNPISHFAIQLEDGSNLHLIYIPSEKSILSYLMDKPIICINDLMTLLNSYDDDGVFQDEYQGYCWNLLVYVISKHFFTVYNQFIIDSNFSHNELKQLLSQLNYILTCVRQAMNELVHNLDQSEVDLEKTNLNVYKQENKLSWDQLLQVVEKDEYNPFSSLKSSYDKMSKYELWKIIIGKKEFKNDILRYLIKNDVMSKIDTLDLFSDLEPEKSESKVKLIVQNKDEITSFCINDNFFKYISYSTNKKIVELDISNFCIYPDNNFDQPIFAARKKHVYLMKDVSSTKLIRQIKGIVNLVHHPIMPSYYLSGSKNGSVTYWHQGEYKEISSVQNSGALNRISSMKFFRDGNTMALSDVDGLVFVYKCLTNCGIFKKTFSLKLNTCNDLCFVGSSSIIAFAGQYHDSKNVSLYDILQCSNTSKIMDLNAGSSACVCIKSIDETNEIYCGTENGQFSIFDIRNTRNCLHLSDAFHGNPVSCMEFEYFKEYALIGSSSGTLKIMDLNTYNYIKTIENLHNKSTFFFKKQNTGILNIHIDRHNNLMSAGADGSIKYIELQSLFNK</sequence>
<keyword evidence="3" id="KW-1185">Reference proteome</keyword>
<evidence type="ECO:0000259" key="1">
    <source>
        <dbReference type="Pfam" id="PF12234"/>
    </source>
</evidence>
<dbReference type="GO" id="GO:0007035">
    <property type="term" value="P:vacuolar acidification"/>
    <property type="evidence" value="ECO:0007669"/>
    <property type="project" value="TreeGrafter"/>
</dbReference>
<dbReference type="InterPro" id="IPR022033">
    <property type="entry name" value="Rav1p_C"/>
</dbReference>
<name>A0A177BF48_9BILA</name>
<dbReference type="InterPro" id="IPR015943">
    <property type="entry name" value="WD40/YVTN_repeat-like_dom_sf"/>
</dbReference>
<evidence type="ECO:0000313" key="2">
    <source>
        <dbReference type="EMBL" id="OAF72201.1"/>
    </source>
</evidence>
<proteinExistence type="predicted"/>
<dbReference type="InterPro" id="IPR001680">
    <property type="entry name" value="WD40_rpt"/>
</dbReference>
<dbReference type="InterPro" id="IPR036322">
    <property type="entry name" value="WD40_repeat_dom_sf"/>
</dbReference>
<protein>
    <recommendedName>
        <fullName evidence="1">RAVE complex protein Rav1 C-terminal domain-containing protein</fullName>
    </recommendedName>
</protein>
<dbReference type="PANTHER" id="PTHR13950:SF9">
    <property type="entry name" value="RABCONNECTIN-3A"/>
    <property type="match status" value="1"/>
</dbReference>